<dbReference type="Pfam" id="PF00107">
    <property type="entry name" value="ADH_zinc_N"/>
    <property type="match status" value="1"/>
</dbReference>
<dbReference type="EMBL" id="FWXF01000001">
    <property type="protein sequence ID" value="SMC17033.1"/>
    <property type="molecule type" value="Genomic_DNA"/>
</dbReference>
<name>A0A1W1WZK7_9BACT</name>
<dbReference type="InterPro" id="IPR013149">
    <property type="entry name" value="ADH-like_C"/>
</dbReference>
<proteinExistence type="predicted"/>
<organism evidence="4 5">
    <name type="scientific">Desulfacinum hydrothermale DSM 13146</name>
    <dbReference type="NCBI Taxonomy" id="1121390"/>
    <lineage>
        <taxon>Bacteria</taxon>
        <taxon>Pseudomonadati</taxon>
        <taxon>Thermodesulfobacteriota</taxon>
        <taxon>Syntrophobacteria</taxon>
        <taxon>Syntrophobacterales</taxon>
        <taxon>Syntrophobacteraceae</taxon>
        <taxon>Desulfacinum</taxon>
    </lineage>
</organism>
<feature type="domain" description="Enoyl reductase (ER)" evidence="3">
    <location>
        <begin position="17"/>
        <end position="330"/>
    </location>
</feature>
<dbReference type="Pfam" id="PF08240">
    <property type="entry name" value="ADH_N"/>
    <property type="match status" value="1"/>
</dbReference>
<dbReference type="AlphaFoldDB" id="A0A1W1WZK7"/>
<dbReference type="SUPFAM" id="SSF51735">
    <property type="entry name" value="NAD(P)-binding Rossmann-fold domains"/>
    <property type="match status" value="1"/>
</dbReference>
<dbReference type="SUPFAM" id="SSF50129">
    <property type="entry name" value="GroES-like"/>
    <property type="match status" value="1"/>
</dbReference>
<keyword evidence="5" id="KW-1185">Reference proteome</keyword>
<dbReference type="PANTHER" id="PTHR48106">
    <property type="entry name" value="QUINONE OXIDOREDUCTASE PIG3-RELATED"/>
    <property type="match status" value="1"/>
</dbReference>
<evidence type="ECO:0000256" key="1">
    <source>
        <dbReference type="ARBA" id="ARBA00022857"/>
    </source>
</evidence>
<dbReference type="NCBIfam" id="TIGR02824">
    <property type="entry name" value="quinone_pig3"/>
    <property type="match status" value="1"/>
</dbReference>
<sequence>MEATMPAVVVRETEGKGGWNALELARVPRPVVPSGEVLVQVEACSVNRADLLQRRGLYPPPPGAPDIPGLDLAGYVVEGGPTQVSWQQGDRVFGVVAGGGYGRYCAVPAEHLLPIPDNLSFVEAAAAAEVFVVAHLNLFLEAGLGPGERLLLHGGGSGVGTAAIQLAKARGAQVAVTCGEAWKIKRCRTLGADLAVCYRDEDFWDALRRWSGNRGVDVVLDWIGAPYLERHLDLLALRGRLVFIGLMGGHQAHFSLAPLLTKRLRLVGSVLRSRSREEKAKILSDFQHHVLPLLARGDVKPVVDRIFPIAEAEAAHRYLKDGKHFGKIVLCWKDDGGRHGADLV</sequence>
<protein>
    <submittedName>
        <fullName evidence="4">Putative NAD(P)H quinone oxidoreductase, PIG3 family</fullName>
    </submittedName>
</protein>
<keyword evidence="2" id="KW-0560">Oxidoreductase</keyword>
<evidence type="ECO:0000256" key="2">
    <source>
        <dbReference type="ARBA" id="ARBA00023002"/>
    </source>
</evidence>
<dbReference type="Gene3D" id="3.40.50.720">
    <property type="entry name" value="NAD(P)-binding Rossmann-like Domain"/>
    <property type="match status" value="1"/>
</dbReference>
<dbReference type="Gene3D" id="3.90.180.10">
    <property type="entry name" value="Medium-chain alcohol dehydrogenases, catalytic domain"/>
    <property type="match status" value="1"/>
</dbReference>
<dbReference type="GO" id="GO:0070402">
    <property type="term" value="F:NADPH binding"/>
    <property type="evidence" value="ECO:0007669"/>
    <property type="project" value="TreeGrafter"/>
</dbReference>
<dbReference type="SMART" id="SM00829">
    <property type="entry name" value="PKS_ER"/>
    <property type="match status" value="1"/>
</dbReference>
<accession>A0A1W1WZK7</accession>
<dbReference type="RefSeq" id="WP_212636779.1">
    <property type="nucleotide sequence ID" value="NZ_FWXF01000001.1"/>
</dbReference>
<reference evidence="4 5" key="1">
    <citation type="submission" date="2017-04" db="EMBL/GenBank/DDBJ databases">
        <authorList>
            <person name="Afonso C.L."/>
            <person name="Miller P.J."/>
            <person name="Scott M.A."/>
            <person name="Spackman E."/>
            <person name="Goraichik I."/>
            <person name="Dimitrov K.M."/>
            <person name="Suarez D.L."/>
            <person name="Swayne D.E."/>
        </authorList>
    </citation>
    <scope>NUCLEOTIDE SEQUENCE [LARGE SCALE GENOMIC DNA]</scope>
    <source>
        <strain evidence="4 5">DSM 13146</strain>
    </source>
</reference>
<dbReference type="Proteomes" id="UP000192783">
    <property type="component" value="Unassembled WGS sequence"/>
</dbReference>
<dbReference type="PANTHER" id="PTHR48106:SF8">
    <property type="entry name" value="OS02G0805600 PROTEIN"/>
    <property type="match status" value="1"/>
</dbReference>
<evidence type="ECO:0000313" key="5">
    <source>
        <dbReference type="Proteomes" id="UP000192783"/>
    </source>
</evidence>
<dbReference type="STRING" id="1121390.SAMN02746041_00217"/>
<dbReference type="InterPro" id="IPR036291">
    <property type="entry name" value="NAD(P)-bd_dom_sf"/>
</dbReference>
<dbReference type="InterPro" id="IPR020843">
    <property type="entry name" value="ER"/>
</dbReference>
<evidence type="ECO:0000259" key="3">
    <source>
        <dbReference type="SMART" id="SM00829"/>
    </source>
</evidence>
<keyword evidence="1" id="KW-0521">NADP</keyword>
<dbReference type="InterPro" id="IPR011032">
    <property type="entry name" value="GroES-like_sf"/>
</dbReference>
<dbReference type="InterPro" id="IPR013154">
    <property type="entry name" value="ADH-like_N"/>
</dbReference>
<dbReference type="InterPro" id="IPR014189">
    <property type="entry name" value="Quinone_OxRdtase_PIG3"/>
</dbReference>
<dbReference type="GO" id="GO:0016651">
    <property type="term" value="F:oxidoreductase activity, acting on NAD(P)H"/>
    <property type="evidence" value="ECO:0007669"/>
    <property type="project" value="TreeGrafter"/>
</dbReference>
<evidence type="ECO:0000313" key="4">
    <source>
        <dbReference type="EMBL" id="SMC17033.1"/>
    </source>
</evidence>
<dbReference type="CDD" id="cd05276">
    <property type="entry name" value="p53_inducible_oxidoreductase"/>
    <property type="match status" value="1"/>
</dbReference>
<gene>
    <name evidence="4" type="ORF">SAMN02746041_00217</name>
</gene>